<protein>
    <submittedName>
        <fullName evidence="1">Uncharacterized protein</fullName>
    </submittedName>
</protein>
<proteinExistence type="predicted"/>
<reference evidence="1" key="2">
    <citation type="journal article" date="2015" name="Data Brief">
        <title>Shoot transcriptome of the giant reed, Arundo donax.</title>
        <authorList>
            <person name="Barrero R.A."/>
            <person name="Guerrero F.D."/>
            <person name="Moolhuijzen P."/>
            <person name="Goolsby J.A."/>
            <person name="Tidwell J."/>
            <person name="Bellgard S.E."/>
            <person name="Bellgard M.I."/>
        </authorList>
    </citation>
    <scope>NUCLEOTIDE SEQUENCE</scope>
    <source>
        <tissue evidence="1">Shoot tissue taken approximately 20 cm above the soil surface</tissue>
    </source>
</reference>
<organism evidence="1">
    <name type="scientific">Arundo donax</name>
    <name type="common">Giant reed</name>
    <name type="synonym">Donax arundinaceus</name>
    <dbReference type="NCBI Taxonomy" id="35708"/>
    <lineage>
        <taxon>Eukaryota</taxon>
        <taxon>Viridiplantae</taxon>
        <taxon>Streptophyta</taxon>
        <taxon>Embryophyta</taxon>
        <taxon>Tracheophyta</taxon>
        <taxon>Spermatophyta</taxon>
        <taxon>Magnoliopsida</taxon>
        <taxon>Liliopsida</taxon>
        <taxon>Poales</taxon>
        <taxon>Poaceae</taxon>
        <taxon>PACMAD clade</taxon>
        <taxon>Arundinoideae</taxon>
        <taxon>Arundineae</taxon>
        <taxon>Arundo</taxon>
    </lineage>
</organism>
<accession>A0A0A9EKK4</accession>
<reference evidence="1" key="1">
    <citation type="submission" date="2014-09" db="EMBL/GenBank/DDBJ databases">
        <authorList>
            <person name="Magalhaes I.L.F."/>
            <person name="Oliveira U."/>
            <person name="Santos F.R."/>
            <person name="Vidigal T.H.D.A."/>
            <person name="Brescovit A.D."/>
            <person name="Santos A.J."/>
        </authorList>
    </citation>
    <scope>NUCLEOTIDE SEQUENCE</scope>
    <source>
        <tissue evidence="1">Shoot tissue taken approximately 20 cm above the soil surface</tissue>
    </source>
</reference>
<dbReference type="AlphaFoldDB" id="A0A0A9EKK4"/>
<sequence>MSVYGYLQPSLRHLALLRKLCSHPWKKLVYPALFGLPIFVL</sequence>
<evidence type="ECO:0000313" key="1">
    <source>
        <dbReference type="EMBL" id="JAE01275.1"/>
    </source>
</evidence>
<name>A0A0A9EKK4_ARUDO</name>
<dbReference type="EMBL" id="GBRH01196621">
    <property type="protein sequence ID" value="JAE01275.1"/>
    <property type="molecule type" value="Transcribed_RNA"/>
</dbReference>